<evidence type="ECO:0000313" key="2">
    <source>
        <dbReference type="EMBL" id="CAF5120780.1"/>
    </source>
</evidence>
<dbReference type="EMBL" id="CAJOBP010105527">
    <property type="protein sequence ID" value="CAF4988075.1"/>
    <property type="molecule type" value="Genomic_DNA"/>
</dbReference>
<reference evidence="1" key="1">
    <citation type="submission" date="2021-02" db="EMBL/GenBank/DDBJ databases">
        <authorList>
            <person name="Nowell W R."/>
        </authorList>
    </citation>
    <scope>NUCLEOTIDE SEQUENCE</scope>
</reference>
<name>A0A821ZQ57_9BILA</name>
<dbReference type="EMBL" id="CAJOBR010079938">
    <property type="protein sequence ID" value="CAF5120780.1"/>
    <property type="molecule type" value="Genomic_DNA"/>
</dbReference>
<protein>
    <submittedName>
        <fullName evidence="1">Uncharacterized protein</fullName>
    </submittedName>
</protein>
<evidence type="ECO:0000313" key="3">
    <source>
        <dbReference type="Proteomes" id="UP000663873"/>
    </source>
</evidence>
<comment type="caution">
    <text evidence="1">The sequence shown here is derived from an EMBL/GenBank/DDBJ whole genome shotgun (WGS) entry which is preliminary data.</text>
</comment>
<evidence type="ECO:0000313" key="1">
    <source>
        <dbReference type="EMBL" id="CAF4988075.1"/>
    </source>
</evidence>
<proteinExistence type="predicted"/>
<dbReference type="Proteomes" id="UP000663848">
    <property type="component" value="Unassembled WGS sequence"/>
</dbReference>
<dbReference type="Proteomes" id="UP000663873">
    <property type="component" value="Unassembled WGS sequence"/>
</dbReference>
<accession>A0A821ZQ57</accession>
<organism evidence="1 3">
    <name type="scientific">Rotaria socialis</name>
    <dbReference type="NCBI Taxonomy" id="392032"/>
    <lineage>
        <taxon>Eukaryota</taxon>
        <taxon>Metazoa</taxon>
        <taxon>Spiralia</taxon>
        <taxon>Gnathifera</taxon>
        <taxon>Rotifera</taxon>
        <taxon>Eurotatoria</taxon>
        <taxon>Bdelloidea</taxon>
        <taxon>Philodinida</taxon>
        <taxon>Philodinidae</taxon>
        <taxon>Rotaria</taxon>
    </lineage>
</organism>
<gene>
    <name evidence="2" type="ORF">QYT958_LOCUS46040</name>
    <name evidence="1" type="ORF">UJA718_LOCUS49670</name>
</gene>
<keyword evidence="3" id="KW-1185">Reference proteome</keyword>
<feature type="non-terminal residue" evidence="1">
    <location>
        <position position="1"/>
    </location>
</feature>
<feature type="non-terminal residue" evidence="1">
    <location>
        <position position="80"/>
    </location>
</feature>
<sequence length="80" mass="9208">TVGNELKRLKSQTNTDNNKQQLWDNLEKIESHIRNIRQAVEQQKQSGNALTFFEGHRSIAADTIGQVTYHQIESHQSFNS</sequence>
<dbReference type="AlphaFoldDB" id="A0A821ZQ57"/>